<reference evidence="2" key="1">
    <citation type="submission" date="2012-05" db="EMBL/GenBank/DDBJ databases">
        <authorList>
            <person name="Berggren D.R.V."/>
            <person name="Marshall I.P.G."/>
            <person name="Azizian M.F."/>
            <person name="Spormann A.M."/>
            <person name="Semprini L."/>
        </authorList>
    </citation>
    <scope>NUCLEOTIDE SEQUENCE</scope>
</reference>
<evidence type="ECO:0000313" key="2">
    <source>
        <dbReference type="EMBL" id="AFL48157.1"/>
    </source>
</evidence>
<protein>
    <submittedName>
        <fullName evidence="2">Dissimilatory sulfite reductase</fullName>
    </submittedName>
</protein>
<reference evidence="2" key="2">
    <citation type="journal article" date="2013" name="Environ. Sci. Technol.">
        <title>Effects of sulfate reduction on the bacterial community and kinetic parameters of a dechlorinating culture under chemostat growth conditions.</title>
        <authorList>
            <person name="Berggren D.R."/>
            <person name="Marshall I.P."/>
            <person name="Azizian M.F."/>
            <person name="Spormann A.M."/>
            <person name="Semprini L."/>
        </authorList>
    </citation>
    <scope>NUCLEOTIDE SEQUENCE</scope>
</reference>
<feature type="compositionally biased region" description="Basic residues" evidence="1">
    <location>
        <begin position="66"/>
        <end position="80"/>
    </location>
</feature>
<name>I3WXC9_9BACT</name>
<feature type="compositionally biased region" description="Basic and acidic residues" evidence="1">
    <location>
        <begin position="84"/>
        <end position="95"/>
    </location>
</feature>
<feature type="non-terminal residue" evidence="2">
    <location>
        <position position="133"/>
    </location>
</feature>
<evidence type="ECO:0000256" key="1">
    <source>
        <dbReference type="SAM" id="MobiDB-lite"/>
    </source>
</evidence>
<dbReference type="AlphaFoldDB" id="I3WXC9"/>
<sequence length="133" mass="15663">RHRRCFRLRRRRHRPVLRPARDVPRRCPLPHGPPGPALRQVLLHRLPARHHGHLGPARFRPDQHARLHRRHRASGHHHPAAGRDLPRRHPHDEHRPRRLGRQPAHPGRLSGPVALRIRLLRHPGPVPHPDQRL</sequence>
<gene>
    <name evidence="2" type="primary">dsrA</name>
</gene>
<accession>I3WXC9</accession>
<feature type="region of interest" description="Disordered" evidence="1">
    <location>
        <begin position="51"/>
        <end position="109"/>
    </location>
</feature>
<proteinExistence type="predicted"/>
<feature type="non-terminal residue" evidence="2">
    <location>
        <position position="1"/>
    </location>
</feature>
<organism evidence="2">
    <name type="scientific">uncultured Desulfovibrio sp</name>
    <dbReference type="NCBI Taxonomy" id="167968"/>
    <lineage>
        <taxon>Bacteria</taxon>
        <taxon>Pseudomonadati</taxon>
        <taxon>Thermodesulfobacteriota</taxon>
        <taxon>Desulfovibrionia</taxon>
        <taxon>Desulfovibrionales</taxon>
        <taxon>Desulfovibrionaceae</taxon>
        <taxon>Desulfovibrio</taxon>
        <taxon>environmental samples</taxon>
    </lineage>
</organism>
<dbReference type="EMBL" id="JX012223">
    <property type="protein sequence ID" value="AFL48157.1"/>
    <property type="molecule type" value="Genomic_DNA"/>
</dbReference>